<dbReference type="SUPFAM" id="SSF53448">
    <property type="entry name" value="Nucleotide-diphospho-sugar transferases"/>
    <property type="match status" value="1"/>
</dbReference>
<gene>
    <name evidence="2" type="ORF">SDC9_19709</name>
</gene>
<proteinExistence type="predicted"/>
<dbReference type="PANTHER" id="PTHR32385:SF15">
    <property type="entry name" value="INOSITOL PHOSPHOCERAMIDE MANNOSYLTRANSFERASE 1"/>
    <property type="match status" value="1"/>
</dbReference>
<protein>
    <recommendedName>
        <fullName evidence="3">Subversion of eukaryotic traffic protein A</fullName>
    </recommendedName>
</protein>
<keyword evidence="1" id="KW-0808">Transferase</keyword>
<dbReference type="GO" id="GO:0016020">
    <property type="term" value="C:membrane"/>
    <property type="evidence" value="ECO:0007669"/>
    <property type="project" value="GOC"/>
</dbReference>
<evidence type="ECO:0000256" key="1">
    <source>
        <dbReference type="ARBA" id="ARBA00022679"/>
    </source>
</evidence>
<dbReference type="InterPro" id="IPR051706">
    <property type="entry name" value="Glycosyltransferase_domain"/>
</dbReference>
<evidence type="ECO:0008006" key="3">
    <source>
        <dbReference type="Google" id="ProtNLM"/>
    </source>
</evidence>
<dbReference type="InterPro" id="IPR029044">
    <property type="entry name" value="Nucleotide-diphossugar_trans"/>
</dbReference>
<organism evidence="2">
    <name type="scientific">bioreactor metagenome</name>
    <dbReference type="NCBI Taxonomy" id="1076179"/>
    <lineage>
        <taxon>unclassified sequences</taxon>
        <taxon>metagenomes</taxon>
        <taxon>ecological metagenomes</taxon>
    </lineage>
</organism>
<name>A0A644U4Q1_9ZZZZ</name>
<evidence type="ECO:0000313" key="2">
    <source>
        <dbReference type="EMBL" id="MPL73900.1"/>
    </source>
</evidence>
<dbReference type="InterPro" id="IPR007577">
    <property type="entry name" value="GlycoTrfase_DXD_sugar-bd_CS"/>
</dbReference>
<dbReference type="EMBL" id="VSSQ01000076">
    <property type="protein sequence ID" value="MPL73900.1"/>
    <property type="molecule type" value="Genomic_DNA"/>
</dbReference>
<comment type="caution">
    <text evidence="2">The sequence shown here is derived from an EMBL/GenBank/DDBJ whole genome shotgun (WGS) entry which is preliminary data.</text>
</comment>
<dbReference type="AlphaFoldDB" id="A0A644U4Q1"/>
<dbReference type="PANTHER" id="PTHR32385">
    <property type="entry name" value="MANNOSYL PHOSPHORYLINOSITOL CERAMIDE SYNTHASE"/>
    <property type="match status" value="1"/>
</dbReference>
<reference evidence="2" key="1">
    <citation type="submission" date="2019-08" db="EMBL/GenBank/DDBJ databases">
        <authorList>
            <person name="Kucharzyk K."/>
            <person name="Murdoch R.W."/>
            <person name="Higgins S."/>
            <person name="Loffler F."/>
        </authorList>
    </citation>
    <scope>NUCLEOTIDE SEQUENCE</scope>
</reference>
<dbReference type="Pfam" id="PF04488">
    <property type="entry name" value="Gly_transf_sug"/>
    <property type="match status" value="1"/>
</dbReference>
<sequence length="236" mass="27792">MLSVKYRIMKIPKIIHQLWDEKIPLPEFFSNLGETWKNCNPSWKYIFWDKSKMDYFVQESFPSFMSTINGFKHDVQRWDVIRYLILYKYGGVYVDFDYECLESLDNLLLDKSCCFGLEPREHAQLFKKEKVISNAFIAITPGHQFMEQILKTVQHSSSIANEKLIYVLETTGPHMLVDLYDQYPKKEEISLIPSEFICPLTKMDVSNYINGLIDEELLGEKIKNAVAIHYFWGSWG</sequence>
<dbReference type="GO" id="GO:0051999">
    <property type="term" value="P:mannosyl-inositol phosphorylceramide biosynthetic process"/>
    <property type="evidence" value="ECO:0007669"/>
    <property type="project" value="TreeGrafter"/>
</dbReference>
<dbReference type="Gene3D" id="3.90.550.20">
    <property type="match status" value="1"/>
</dbReference>
<accession>A0A644U4Q1</accession>
<dbReference type="GO" id="GO:0000030">
    <property type="term" value="F:mannosyltransferase activity"/>
    <property type="evidence" value="ECO:0007669"/>
    <property type="project" value="TreeGrafter"/>
</dbReference>